<reference evidence="3 4" key="1">
    <citation type="submission" date="2016-10" db="EMBL/GenBank/DDBJ databases">
        <authorList>
            <person name="de Groot N.N."/>
        </authorList>
    </citation>
    <scope>NUCLEOTIDE SEQUENCE [LARGE SCALE GENOMIC DNA]</scope>
    <source>
        <strain evidence="3 4">CGMCC 4.1877</strain>
    </source>
</reference>
<sequence length="415" mass="44863">MDGVTTPGRTVVAGGGPGGMLLAYLLARAGLPVTLLERHQDFDRDFRGDSLHPWTLELLDRLGVAERLLEQPHVKARQFRFRTPKGLVTTSDYGLLDTPYDYVALMPQAWFLDFLAAEAQTLPSFELRTGAAVNGLLGSDPVRGVTLRSGEEIEADLVVAADGRFSRIRTLAGAKAESQGATTDLLWFALPRRDDDPPDADVDLFFGRRHYVGVLGSPGRWQVGLSLPKGGYPALRDAGVDYVRREVAERVPWLADRVHLLTDMNETTLLSVDISRVPVWHRPGLLMIGDAAHVISPVGGNGILMACQDALAAANHLVPALTAGVPGSEALAAIQADREEAIVTVQAQQVRVEQTAARARERGKAVAPPGFLRLLTRIPAIRRRSARRNGYGPVPVVPSPGLERALDLRPAPVPA</sequence>
<dbReference type="InterPro" id="IPR050631">
    <property type="entry name" value="PheA/TfdB_FAD_monoxygenase"/>
</dbReference>
<gene>
    <name evidence="3" type="ORF">SAMN05216207_102149</name>
</gene>
<dbReference type="OrthoDB" id="9791689at2"/>
<dbReference type="Gene3D" id="3.50.50.60">
    <property type="entry name" value="FAD/NAD(P)-binding domain"/>
    <property type="match status" value="2"/>
</dbReference>
<dbReference type="RefSeq" id="WP_093346696.1">
    <property type="nucleotide sequence ID" value="NZ_FOUY01000021.1"/>
</dbReference>
<dbReference type="Proteomes" id="UP000199614">
    <property type="component" value="Unassembled WGS sequence"/>
</dbReference>
<evidence type="ECO:0000259" key="2">
    <source>
        <dbReference type="Pfam" id="PF01494"/>
    </source>
</evidence>
<evidence type="ECO:0000313" key="3">
    <source>
        <dbReference type="EMBL" id="SFN78234.1"/>
    </source>
</evidence>
<evidence type="ECO:0000256" key="1">
    <source>
        <dbReference type="ARBA" id="ARBA00023002"/>
    </source>
</evidence>
<dbReference type="EMBL" id="FOUY01000021">
    <property type="protein sequence ID" value="SFN78234.1"/>
    <property type="molecule type" value="Genomic_DNA"/>
</dbReference>
<keyword evidence="1" id="KW-0560">Oxidoreductase</keyword>
<evidence type="ECO:0000313" key="4">
    <source>
        <dbReference type="Proteomes" id="UP000199614"/>
    </source>
</evidence>
<proteinExistence type="predicted"/>
<dbReference type="AlphaFoldDB" id="A0A1I5BU24"/>
<dbReference type="PRINTS" id="PR00420">
    <property type="entry name" value="RNGMNOXGNASE"/>
</dbReference>
<dbReference type="Pfam" id="PF01494">
    <property type="entry name" value="FAD_binding_3"/>
    <property type="match status" value="1"/>
</dbReference>
<name>A0A1I5BU24_PSUAM</name>
<protein>
    <submittedName>
        <fullName evidence="3">2-polyprenyl-6-methoxyphenol hydroxylase</fullName>
    </submittedName>
</protein>
<accession>A0A1I5BU24</accession>
<feature type="domain" description="FAD-binding" evidence="2">
    <location>
        <begin position="10"/>
        <end position="338"/>
    </location>
</feature>
<dbReference type="InterPro" id="IPR036188">
    <property type="entry name" value="FAD/NAD-bd_sf"/>
</dbReference>
<organism evidence="3 4">
    <name type="scientific">Pseudonocardia ammonioxydans</name>
    <dbReference type="NCBI Taxonomy" id="260086"/>
    <lineage>
        <taxon>Bacteria</taxon>
        <taxon>Bacillati</taxon>
        <taxon>Actinomycetota</taxon>
        <taxon>Actinomycetes</taxon>
        <taxon>Pseudonocardiales</taxon>
        <taxon>Pseudonocardiaceae</taxon>
        <taxon>Pseudonocardia</taxon>
    </lineage>
</organism>
<dbReference type="PANTHER" id="PTHR43476:SF5">
    <property type="entry name" value="FAD-DEPENDENT MONOOXYGENASE"/>
    <property type="match status" value="1"/>
</dbReference>
<dbReference type="SUPFAM" id="SSF51905">
    <property type="entry name" value="FAD/NAD(P)-binding domain"/>
    <property type="match status" value="1"/>
</dbReference>
<dbReference type="STRING" id="260086.SAMN05216207_102149"/>
<dbReference type="GO" id="GO:0071949">
    <property type="term" value="F:FAD binding"/>
    <property type="evidence" value="ECO:0007669"/>
    <property type="project" value="InterPro"/>
</dbReference>
<keyword evidence="4" id="KW-1185">Reference proteome</keyword>
<dbReference type="InterPro" id="IPR002938">
    <property type="entry name" value="FAD-bd"/>
</dbReference>
<dbReference type="GO" id="GO:0016491">
    <property type="term" value="F:oxidoreductase activity"/>
    <property type="evidence" value="ECO:0007669"/>
    <property type="project" value="UniProtKB-KW"/>
</dbReference>
<dbReference type="PANTHER" id="PTHR43476">
    <property type="entry name" value="3-(3-HYDROXY-PHENYL)PROPIONATE/3-HYDROXYCINNAMIC ACID HYDROXYLASE"/>
    <property type="match status" value="1"/>
</dbReference>